<dbReference type="EMBL" id="JAWWNJ010000081">
    <property type="protein sequence ID" value="KAK7001810.1"/>
    <property type="molecule type" value="Genomic_DNA"/>
</dbReference>
<feature type="compositionally biased region" description="Basic and acidic residues" evidence="1">
    <location>
        <begin position="131"/>
        <end position="144"/>
    </location>
</feature>
<feature type="compositionally biased region" description="Basic and acidic residues" evidence="1">
    <location>
        <begin position="88"/>
        <end position="100"/>
    </location>
</feature>
<dbReference type="Proteomes" id="UP001362999">
    <property type="component" value="Unassembled WGS sequence"/>
</dbReference>
<feature type="region of interest" description="Disordered" evidence="1">
    <location>
        <begin position="321"/>
        <end position="380"/>
    </location>
</feature>
<feature type="compositionally biased region" description="Basic and acidic residues" evidence="1">
    <location>
        <begin position="528"/>
        <end position="542"/>
    </location>
</feature>
<accession>A0AAW0A6A5</accession>
<evidence type="ECO:0000313" key="2">
    <source>
        <dbReference type="EMBL" id="KAK7001810.1"/>
    </source>
</evidence>
<dbReference type="AlphaFoldDB" id="A0AAW0A6A5"/>
<comment type="caution">
    <text evidence="2">The sequence shown here is derived from an EMBL/GenBank/DDBJ whole genome shotgun (WGS) entry which is preliminary data.</text>
</comment>
<reference evidence="2 3" key="1">
    <citation type="journal article" date="2024" name="J Genomics">
        <title>Draft genome sequencing and assembly of Favolaschia claudopus CIRM-BRFM 2984 isolated from oak limbs.</title>
        <authorList>
            <person name="Navarro D."/>
            <person name="Drula E."/>
            <person name="Chaduli D."/>
            <person name="Cazenave R."/>
            <person name="Ahrendt S."/>
            <person name="Wang J."/>
            <person name="Lipzen A."/>
            <person name="Daum C."/>
            <person name="Barry K."/>
            <person name="Grigoriev I.V."/>
            <person name="Favel A."/>
            <person name="Rosso M.N."/>
            <person name="Martin F."/>
        </authorList>
    </citation>
    <scope>NUCLEOTIDE SEQUENCE [LARGE SCALE GENOMIC DNA]</scope>
    <source>
        <strain evidence="2 3">CIRM-BRFM 2984</strain>
    </source>
</reference>
<feature type="compositionally biased region" description="Low complexity" evidence="1">
    <location>
        <begin position="549"/>
        <end position="560"/>
    </location>
</feature>
<feature type="region of interest" description="Disordered" evidence="1">
    <location>
        <begin position="528"/>
        <end position="612"/>
    </location>
</feature>
<feature type="region of interest" description="Disordered" evidence="1">
    <location>
        <begin position="83"/>
        <end position="185"/>
    </location>
</feature>
<feature type="compositionally biased region" description="Pro residues" evidence="1">
    <location>
        <begin position="173"/>
        <end position="184"/>
    </location>
</feature>
<sequence>MSRRVDMNNIPAFDKLPAGPVASLKKPELCSLAKELGIDLPLDSGSITVNTLKGQITAAIGKNPNDTRFHKFVVHRAQTTGGAALKNSADKDKEDMEAKSVHATGAHRKLLEKRVKSDPAPQLKRLNKTALKLDVKKNGDKDKAPNSPGTLSPLSPSENESVPSDPGELEEVLPPPPKPLPSPGPSLVDSYYYRMLKQHDAEAQLPVAVEFCGEKVTQLVWIPPAVRAAIPLFRDVDGVVVASLKQLIPAALTQLSPNKENPHRRLTLIQGQVAMSLGSAEQFMKGNFPDTLEVPAADMCPLQCLPDRLILSLLWKKGEHPKKAPETESVSASDSEPHFAGSFKPLEAARERSERKKSKKSQKQKNIDDDDDDDDSDRDREIDSNTVFLACVRDAIGVKIEKKKPGGLSTIGPRLARWNQRQQCIEYCDEKFSTGRAKGKPYRMPEELKDHEKAEYREFANRAFSKKTITNALGIVNGTLTADGKLFESPDLEFDTKAKMWVDGDASLDDKIKAKFDKMSATQWKEHLTKAREAHEAAEAASRKRRRSSSSSAARASAESSSEDDEQKKLERRLAEIKSEKKEQRAMKKARNGEGSRKSKASTRFRSNSLDH</sequence>
<evidence type="ECO:0000313" key="3">
    <source>
        <dbReference type="Proteomes" id="UP001362999"/>
    </source>
</evidence>
<evidence type="ECO:0000256" key="1">
    <source>
        <dbReference type="SAM" id="MobiDB-lite"/>
    </source>
</evidence>
<protein>
    <submittedName>
        <fullName evidence="2">Uncharacterized protein</fullName>
    </submittedName>
</protein>
<gene>
    <name evidence="2" type="ORF">R3P38DRAFT_3283580</name>
</gene>
<name>A0AAW0A6A5_9AGAR</name>
<proteinExistence type="predicted"/>
<feature type="compositionally biased region" description="Basic and acidic residues" evidence="1">
    <location>
        <begin position="566"/>
        <end position="597"/>
    </location>
</feature>
<feature type="compositionally biased region" description="Polar residues" evidence="1">
    <location>
        <begin position="147"/>
        <end position="162"/>
    </location>
</feature>
<organism evidence="2 3">
    <name type="scientific">Favolaschia claudopus</name>
    <dbReference type="NCBI Taxonomy" id="2862362"/>
    <lineage>
        <taxon>Eukaryota</taxon>
        <taxon>Fungi</taxon>
        <taxon>Dikarya</taxon>
        <taxon>Basidiomycota</taxon>
        <taxon>Agaricomycotina</taxon>
        <taxon>Agaricomycetes</taxon>
        <taxon>Agaricomycetidae</taxon>
        <taxon>Agaricales</taxon>
        <taxon>Marasmiineae</taxon>
        <taxon>Mycenaceae</taxon>
        <taxon>Favolaschia</taxon>
    </lineage>
</organism>
<keyword evidence="3" id="KW-1185">Reference proteome</keyword>